<evidence type="ECO:0000256" key="2">
    <source>
        <dbReference type="ARBA" id="ARBA00022692"/>
    </source>
</evidence>
<feature type="transmembrane region" description="Helical" evidence="5">
    <location>
        <begin position="237"/>
        <end position="263"/>
    </location>
</feature>
<reference evidence="7" key="1">
    <citation type="journal article" date="2020" name="mSystems">
        <title>Genome- and Community-Level Interaction Insights into Carbon Utilization and Element Cycling Functions of Hydrothermarchaeota in Hydrothermal Sediment.</title>
        <authorList>
            <person name="Zhou Z."/>
            <person name="Liu Y."/>
            <person name="Xu W."/>
            <person name="Pan J."/>
            <person name="Luo Z.H."/>
            <person name="Li M."/>
        </authorList>
    </citation>
    <scope>NUCLEOTIDE SEQUENCE [LARGE SCALE GENOMIC DNA]</scope>
    <source>
        <strain evidence="7">SpSt-855</strain>
    </source>
</reference>
<dbReference type="PANTHER" id="PTHR43471:SF3">
    <property type="entry name" value="ABC TRANSPORTER PERMEASE PROTEIN NATB"/>
    <property type="match status" value="1"/>
</dbReference>
<dbReference type="GO" id="GO:0140359">
    <property type="term" value="F:ABC-type transporter activity"/>
    <property type="evidence" value="ECO:0007669"/>
    <property type="project" value="InterPro"/>
</dbReference>
<dbReference type="GO" id="GO:0016020">
    <property type="term" value="C:membrane"/>
    <property type="evidence" value="ECO:0007669"/>
    <property type="project" value="UniProtKB-SubCell"/>
</dbReference>
<keyword evidence="4 5" id="KW-0472">Membrane</keyword>
<dbReference type="AlphaFoldDB" id="A0A7V4XRY4"/>
<accession>A0A7V4XRY4</accession>
<comment type="caution">
    <text evidence="7">The sequence shown here is derived from an EMBL/GenBank/DDBJ whole genome shotgun (WGS) entry which is preliminary data.</text>
</comment>
<feature type="transmembrane region" description="Helical" evidence="5">
    <location>
        <begin position="342"/>
        <end position="361"/>
    </location>
</feature>
<feature type="transmembrane region" description="Helical" evidence="5">
    <location>
        <begin position="316"/>
        <end position="335"/>
    </location>
</feature>
<feature type="domain" description="ABC-2 type transporter transmembrane" evidence="6">
    <location>
        <begin position="19"/>
        <end position="390"/>
    </location>
</feature>
<evidence type="ECO:0000256" key="4">
    <source>
        <dbReference type="ARBA" id="ARBA00023136"/>
    </source>
</evidence>
<evidence type="ECO:0000259" key="6">
    <source>
        <dbReference type="Pfam" id="PF12698"/>
    </source>
</evidence>
<feature type="transmembrane region" description="Helical" evidence="5">
    <location>
        <begin position="187"/>
        <end position="205"/>
    </location>
</feature>
<keyword evidence="2 5" id="KW-0812">Transmembrane</keyword>
<gene>
    <name evidence="7" type="ORF">ENW50_05360</name>
</gene>
<evidence type="ECO:0000256" key="1">
    <source>
        <dbReference type="ARBA" id="ARBA00004141"/>
    </source>
</evidence>
<feature type="transmembrane region" description="Helical" evidence="5">
    <location>
        <begin position="275"/>
        <end position="296"/>
    </location>
</feature>
<evidence type="ECO:0000313" key="7">
    <source>
        <dbReference type="EMBL" id="HGY94098.1"/>
    </source>
</evidence>
<sequence length="416" mass="45051">MHSILLIAKREYVERVRSKVFRITTILVPLGLLVMIGAIALISKKATGLNDIVIASNSPALAATMQDQLKNGEHPPASIQVIAPATEADRARLTAEISANKVDGVLWLTLTPGAAQPTATYYTRSSSDVLAEARLESALGRAAVREQLVQKGMAANEARDLVKPIDISMLQVKHGVAVKTDATRSYFGIYALVMVLYVSVLFYGTDVARSVTEEKGTRIIEVLLSSAPADSLMMGKLLGVGAAALTQVAIWVFLTIAVSGSGLAAQIGMHGLSSLGINATELVFFLIFFLLGFFFYSALSAALGSTANSSQEVQQFAFIIVAPLVIAVFMMSYVITNPTAPLSVVMSLIPPFTPIIMYLRICSQMPPVWQLALSIALMLASIWIMVWLAARIYRIGILMYGKRPNIPEILRWLRYS</sequence>
<dbReference type="PANTHER" id="PTHR43471">
    <property type="entry name" value="ABC TRANSPORTER PERMEASE"/>
    <property type="match status" value="1"/>
</dbReference>
<feature type="transmembrane region" description="Helical" evidence="5">
    <location>
        <begin position="367"/>
        <end position="390"/>
    </location>
</feature>
<dbReference type="Pfam" id="PF12698">
    <property type="entry name" value="ABC2_membrane_3"/>
    <property type="match status" value="1"/>
</dbReference>
<organism evidence="7">
    <name type="scientific">Acidobacterium capsulatum</name>
    <dbReference type="NCBI Taxonomy" id="33075"/>
    <lineage>
        <taxon>Bacteria</taxon>
        <taxon>Pseudomonadati</taxon>
        <taxon>Acidobacteriota</taxon>
        <taxon>Terriglobia</taxon>
        <taxon>Terriglobales</taxon>
        <taxon>Acidobacteriaceae</taxon>
        <taxon>Acidobacterium</taxon>
    </lineage>
</organism>
<comment type="subcellular location">
    <subcellularLocation>
        <location evidence="1">Membrane</location>
        <topology evidence="1">Multi-pass membrane protein</topology>
    </subcellularLocation>
</comment>
<proteinExistence type="predicted"/>
<feature type="transmembrane region" description="Helical" evidence="5">
    <location>
        <begin position="20"/>
        <end position="42"/>
    </location>
</feature>
<keyword evidence="3 5" id="KW-1133">Transmembrane helix</keyword>
<evidence type="ECO:0000256" key="5">
    <source>
        <dbReference type="SAM" id="Phobius"/>
    </source>
</evidence>
<protein>
    <submittedName>
        <fullName evidence="7">ABC transporter permease</fullName>
    </submittedName>
</protein>
<dbReference type="EMBL" id="DTKL01000030">
    <property type="protein sequence ID" value="HGY94098.1"/>
    <property type="molecule type" value="Genomic_DNA"/>
</dbReference>
<dbReference type="InterPro" id="IPR013525">
    <property type="entry name" value="ABC2_TM"/>
</dbReference>
<name>A0A7V4XRY4_9BACT</name>
<evidence type="ECO:0000256" key="3">
    <source>
        <dbReference type="ARBA" id="ARBA00022989"/>
    </source>
</evidence>